<keyword evidence="5 8" id="KW-0732">Signal</keyword>
<dbReference type="Proteomes" id="UP001152747">
    <property type="component" value="Unassembled WGS sequence"/>
</dbReference>
<dbReference type="InterPro" id="IPR002544">
    <property type="entry name" value="FMRFamid-related_peptide-like"/>
</dbReference>
<keyword evidence="4" id="KW-0165">Cleavage on pair of basic residues</keyword>
<evidence type="ECO:0000256" key="6">
    <source>
        <dbReference type="ARBA" id="ARBA00022815"/>
    </source>
</evidence>
<evidence type="ECO:0000256" key="7">
    <source>
        <dbReference type="ARBA" id="ARBA00023320"/>
    </source>
</evidence>
<sequence length="163" mass="18331">MTLLYQVGLLLAVVATVSAGCCAPGTQSDFCTVFVMLSPTEQNEVVNYIGENCDGDADVALQKMEKRKPNFMRYGRSADPNFLRFGRSQPNFLRFGKAAGGDPNFLRFGRSDPNFLRFGKAAADPNFLRFGKRSADPNFLRFGRSFENFDRESRKPNFLRFGK</sequence>
<evidence type="ECO:0000313" key="9">
    <source>
        <dbReference type="EMBL" id="CAI5448170.1"/>
    </source>
</evidence>
<feature type="signal peptide" evidence="8">
    <location>
        <begin position="1"/>
        <end position="19"/>
    </location>
</feature>
<dbReference type="GO" id="GO:0005576">
    <property type="term" value="C:extracellular region"/>
    <property type="evidence" value="ECO:0007669"/>
    <property type="project" value="UniProtKB-SubCell"/>
</dbReference>
<dbReference type="EMBL" id="CANHGI010000004">
    <property type="protein sequence ID" value="CAI5448170.1"/>
    <property type="molecule type" value="Genomic_DNA"/>
</dbReference>
<evidence type="ECO:0000256" key="5">
    <source>
        <dbReference type="ARBA" id="ARBA00022729"/>
    </source>
</evidence>
<evidence type="ECO:0000313" key="10">
    <source>
        <dbReference type="Proteomes" id="UP001152747"/>
    </source>
</evidence>
<dbReference type="GO" id="GO:0007218">
    <property type="term" value="P:neuropeptide signaling pathway"/>
    <property type="evidence" value="ECO:0007669"/>
    <property type="project" value="UniProtKB-KW"/>
</dbReference>
<keyword evidence="3" id="KW-0964">Secreted</keyword>
<evidence type="ECO:0000256" key="8">
    <source>
        <dbReference type="SAM" id="SignalP"/>
    </source>
</evidence>
<name>A0A9P1IMS3_9PELO</name>
<gene>
    <name evidence="9" type="ORF">CAMP_LOCUS10807</name>
</gene>
<dbReference type="InterPro" id="IPR051041">
    <property type="entry name" value="FMRFamide-related_np"/>
</dbReference>
<keyword evidence="6" id="KW-0027">Amidation</keyword>
<feature type="chain" id="PRO_5040272951" evidence="8">
    <location>
        <begin position="20"/>
        <end position="163"/>
    </location>
</feature>
<reference evidence="9" key="1">
    <citation type="submission" date="2022-11" db="EMBL/GenBank/DDBJ databases">
        <authorList>
            <person name="Kikuchi T."/>
        </authorList>
    </citation>
    <scope>NUCLEOTIDE SEQUENCE</scope>
    <source>
        <strain evidence="9">PS1010</strain>
    </source>
</reference>
<dbReference type="OrthoDB" id="5813613at2759"/>
<evidence type="ECO:0000256" key="3">
    <source>
        <dbReference type="ARBA" id="ARBA00022525"/>
    </source>
</evidence>
<dbReference type="PANTHER" id="PTHR20986">
    <property type="entry name" value="FMRFAMIDE-RELATED PEPTIDES"/>
    <property type="match status" value="1"/>
</dbReference>
<evidence type="ECO:0000256" key="4">
    <source>
        <dbReference type="ARBA" id="ARBA00022685"/>
    </source>
</evidence>
<evidence type="ECO:0000256" key="1">
    <source>
        <dbReference type="ARBA" id="ARBA00004613"/>
    </source>
</evidence>
<evidence type="ECO:0000256" key="2">
    <source>
        <dbReference type="ARBA" id="ARBA00006356"/>
    </source>
</evidence>
<comment type="subcellular location">
    <subcellularLocation>
        <location evidence="1">Secreted</location>
    </subcellularLocation>
</comment>
<keyword evidence="10" id="KW-1185">Reference proteome</keyword>
<comment type="caution">
    <text evidence="9">The sequence shown here is derived from an EMBL/GenBank/DDBJ whole genome shotgun (WGS) entry which is preliminary data.</text>
</comment>
<organism evidence="9 10">
    <name type="scientific">Caenorhabditis angaria</name>
    <dbReference type="NCBI Taxonomy" id="860376"/>
    <lineage>
        <taxon>Eukaryota</taxon>
        <taxon>Metazoa</taxon>
        <taxon>Ecdysozoa</taxon>
        <taxon>Nematoda</taxon>
        <taxon>Chromadorea</taxon>
        <taxon>Rhabditida</taxon>
        <taxon>Rhabditina</taxon>
        <taxon>Rhabditomorpha</taxon>
        <taxon>Rhabditoidea</taxon>
        <taxon>Rhabditidae</taxon>
        <taxon>Peloderinae</taxon>
        <taxon>Caenorhabditis</taxon>
    </lineage>
</organism>
<dbReference type="AlphaFoldDB" id="A0A9P1IMS3"/>
<dbReference type="PANTHER" id="PTHR20986:SF24">
    <property type="entry name" value="FMRFAMIDE-LIKE NEUROPEPTIDES 1"/>
    <property type="match status" value="1"/>
</dbReference>
<accession>A0A9P1IMS3</accession>
<dbReference type="Pfam" id="PF01581">
    <property type="entry name" value="FARP"/>
    <property type="match status" value="7"/>
</dbReference>
<keyword evidence="7" id="KW-0527">Neuropeptide</keyword>
<proteinExistence type="inferred from homology"/>
<comment type="similarity">
    <text evidence="2">Belongs to the FARP (FMRFamide related peptide) family.</text>
</comment>
<protein>
    <submittedName>
        <fullName evidence="9">Uncharacterized protein</fullName>
    </submittedName>
</protein>